<dbReference type="InterPro" id="IPR050344">
    <property type="entry name" value="Peptidase_M1_aminopeptidases"/>
</dbReference>
<reference evidence="3" key="1">
    <citation type="submission" date="2016-06" db="UniProtKB">
        <authorList>
            <consortium name="WormBaseParasite"/>
        </authorList>
    </citation>
    <scope>IDENTIFICATION</scope>
</reference>
<dbReference type="GO" id="GO:0016020">
    <property type="term" value="C:membrane"/>
    <property type="evidence" value="ECO:0007669"/>
    <property type="project" value="TreeGrafter"/>
</dbReference>
<reference evidence="1 2" key="2">
    <citation type="submission" date="2018-11" db="EMBL/GenBank/DDBJ databases">
        <authorList>
            <consortium name="Pathogen Informatics"/>
        </authorList>
    </citation>
    <scope>NUCLEOTIDE SEQUENCE [LARGE SCALE GENOMIC DNA]</scope>
    <source>
        <strain evidence="1 2">Egypt</strain>
    </source>
</reference>
<gene>
    <name evidence="1" type="ORF">ECPE_LOCUS16470</name>
</gene>
<dbReference type="AlphaFoldDB" id="A0A183BB85"/>
<evidence type="ECO:0000313" key="1">
    <source>
        <dbReference type="EMBL" id="VDP93742.1"/>
    </source>
</evidence>
<dbReference type="GO" id="GO:0043171">
    <property type="term" value="P:peptide catabolic process"/>
    <property type="evidence" value="ECO:0007669"/>
    <property type="project" value="TreeGrafter"/>
</dbReference>
<evidence type="ECO:0000313" key="3">
    <source>
        <dbReference type="WBParaSite" id="ECPE_0001651301-mRNA-1"/>
    </source>
</evidence>
<keyword evidence="2" id="KW-1185">Reference proteome</keyword>
<dbReference type="GO" id="GO:0005737">
    <property type="term" value="C:cytoplasm"/>
    <property type="evidence" value="ECO:0007669"/>
    <property type="project" value="TreeGrafter"/>
</dbReference>
<dbReference type="EMBL" id="UZAN01064488">
    <property type="protein sequence ID" value="VDP93742.1"/>
    <property type="molecule type" value="Genomic_DNA"/>
</dbReference>
<evidence type="ECO:0000313" key="2">
    <source>
        <dbReference type="Proteomes" id="UP000272942"/>
    </source>
</evidence>
<dbReference type="GO" id="GO:0005615">
    <property type="term" value="C:extracellular space"/>
    <property type="evidence" value="ECO:0007669"/>
    <property type="project" value="TreeGrafter"/>
</dbReference>
<dbReference type="Gene3D" id="2.60.40.1910">
    <property type="match status" value="1"/>
</dbReference>
<dbReference type="OrthoDB" id="6226506at2759"/>
<name>A0A183BB85_9TREM</name>
<dbReference type="Proteomes" id="UP000272942">
    <property type="component" value="Unassembled WGS sequence"/>
</dbReference>
<dbReference type="GO" id="GO:0042277">
    <property type="term" value="F:peptide binding"/>
    <property type="evidence" value="ECO:0007669"/>
    <property type="project" value="TreeGrafter"/>
</dbReference>
<dbReference type="FunFam" id="2.60.40.1910:FF:000006">
    <property type="entry name" value="Aminopeptidase"/>
    <property type="match status" value="1"/>
</dbReference>
<dbReference type="GO" id="GO:0008270">
    <property type="term" value="F:zinc ion binding"/>
    <property type="evidence" value="ECO:0007669"/>
    <property type="project" value="TreeGrafter"/>
</dbReference>
<dbReference type="PANTHER" id="PTHR11533">
    <property type="entry name" value="PROTEASE M1 ZINC METALLOPROTEASE"/>
    <property type="match status" value="1"/>
</dbReference>
<organism evidence="3">
    <name type="scientific">Echinostoma caproni</name>
    <dbReference type="NCBI Taxonomy" id="27848"/>
    <lineage>
        <taxon>Eukaryota</taxon>
        <taxon>Metazoa</taxon>
        <taxon>Spiralia</taxon>
        <taxon>Lophotrochozoa</taxon>
        <taxon>Platyhelminthes</taxon>
        <taxon>Trematoda</taxon>
        <taxon>Digenea</taxon>
        <taxon>Plagiorchiida</taxon>
        <taxon>Echinostomata</taxon>
        <taxon>Echinostomatoidea</taxon>
        <taxon>Echinostomatidae</taxon>
        <taxon>Echinostoma</taxon>
    </lineage>
</organism>
<accession>A0A183BB85</accession>
<dbReference type="PANTHER" id="PTHR11533:SF299">
    <property type="entry name" value="AMINOPEPTIDASE"/>
    <property type="match status" value="1"/>
</dbReference>
<sequence length="135" mass="15863">MPVHSSSPPIRRVFELLTVRFLHFSFQWQIPLTYGTPTTSNWEDNEVIWLKDKSMTTELDIEPSAWYVFNTKQAGFYRVHYADSNWEALTKQLIADHKTLLHHRLYQPPGNVFRHPLCQGPIRSADVSPQLKVNW</sequence>
<proteinExistence type="predicted"/>
<dbReference type="GO" id="GO:0070006">
    <property type="term" value="F:metalloaminopeptidase activity"/>
    <property type="evidence" value="ECO:0007669"/>
    <property type="project" value="TreeGrafter"/>
</dbReference>
<protein>
    <submittedName>
        <fullName evidence="3">Aminopeptidase N</fullName>
    </submittedName>
</protein>
<dbReference type="WBParaSite" id="ECPE_0001651301-mRNA-1">
    <property type="protein sequence ID" value="ECPE_0001651301-mRNA-1"/>
    <property type="gene ID" value="ECPE_0001651301"/>
</dbReference>
<dbReference type="GO" id="GO:0006508">
    <property type="term" value="P:proteolysis"/>
    <property type="evidence" value="ECO:0007669"/>
    <property type="project" value="TreeGrafter"/>
</dbReference>